<feature type="transmembrane region" description="Helical" evidence="13">
    <location>
        <begin position="45"/>
        <end position="64"/>
    </location>
</feature>
<organism evidence="15 16">
    <name type="scientific">Metapseudomonas furukawaii</name>
    <name type="common">Pseudomonas furukawaii</name>
    <dbReference type="NCBI Taxonomy" id="1149133"/>
    <lineage>
        <taxon>Bacteria</taxon>
        <taxon>Pseudomonadati</taxon>
        <taxon>Pseudomonadota</taxon>
        <taxon>Gammaproteobacteria</taxon>
        <taxon>Pseudomonadales</taxon>
        <taxon>Pseudomonadaceae</taxon>
        <taxon>Metapseudomonas</taxon>
    </lineage>
</organism>
<feature type="transmembrane region" description="Helical" evidence="13">
    <location>
        <begin position="84"/>
        <end position="106"/>
    </location>
</feature>
<evidence type="ECO:0000313" key="15">
    <source>
        <dbReference type="EMBL" id="BAU74297.1"/>
    </source>
</evidence>
<keyword evidence="9 13" id="KW-1133">Transmembrane helix</keyword>
<dbReference type="AlphaFoldDB" id="A0AAD1C017"/>
<dbReference type="PANTHER" id="PTHR30529:SF6">
    <property type="entry name" value="BLL0291 PROTEIN"/>
    <property type="match status" value="1"/>
</dbReference>
<keyword evidence="11 13" id="KW-0472">Membrane</keyword>
<comment type="similarity">
    <text evidence="12">Belongs to the cytochrome b561 family.</text>
</comment>
<keyword evidence="4" id="KW-1003">Cell membrane</keyword>
<evidence type="ECO:0000256" key="8">
    <source>
        <dbReference type="ARBA" id="ARBA00022982"/>
    </source>
</evidence>
<dbReference type="KEGG" id="pfuw:KF707C_26090"/>
<dbReference type="Gene3D" id="1.20.950.20">
    <property type="entry name" value="Transmembrane di-heme cytochromes, Chain C"/>
    <property type="match status" value="1"/>
</dbReference>
<keyword evidence="3" id="KW-0813">Transport</keyword>
<proteinExistence type="inferred from homology"/>
<evidence type="ECO:0000256" key="13">
    <source>
        <dbReference type="SAM" id="Phobius"/>
    </source>
</evidence>
<dbReference type="PANTHER" id="PTHR30529">
    <property type="entry name" value="CYTOCHROME B561"/>
    <property type="match status" value="1"/>
</dbReference>
<evidence type="ECO:0000256" key="6">
    <source>
        <dbReference type="ARBA" id="ARBA00022692"/>
    </source>
</evidence>
<feature type="transmembrane region" description="Helical" evidence="13">
    <location>
        <begin position="142"/>
        <end position="165"/>
    </location>
</feature>
<feature type="domain" description="Cytochrome b561 bacterial/Ni-hydrogenase" evidence="14">
    <location>
        <begin position="6"/>
        <end position="176"/>
    </location>
</feature>
<evidence type="ECO:0000256" key="3">
    <source>
        <dbReference type="ARBA" id="ARBA00022448"/>
    </source>
</evidence>
<dbReference type="GO" id="GO:0009055">
    <property type="term" value="F:electron transfer activity"/>
    <property type="evidence" value="ECO:0007669"/>
    <property type="project" value="InterPro"/>
</dbReference>
<evidence type="ECO:0000256" key="4">
    <source>
        <dbReference type="ARBA" id="ARBA00022475"/>
    </source>
</evidence>
<evidence type="ECO:0000256" key="11">
    <source>
        <dbReference type="ARBA" id="ARBA00023136"/>
    </source>
</evidence>
<keyword evidence="8" id="KW-0249">Electron transport</keyword>
<feature type="transmembrane region" description="Helical" evidence="13">
    <location>
        <begin position="12"/>
        <end position="33"/>
    </location>
</feature>
<keyword evidence="16" id="KW-1185">Reference proteome</keyword>
<dbReference type="GO" id="GO:0020037">
    <property type="term" value="F:heme binding"/>
    <property type="evidence" value="ECO:0007669"/>
    <property type="project" value="TreeGrafter"/>
</dbReference>
<dbReference type="Pfam" id="PF01292">
    <property type="entry name" value="Ni_hydr_CYTB"/>
    <property type="match status" value="1"/>
</dbReference>
<dbReference type="InterPro" id="IPR011577">
    <property type="entry name" value="Cyt_b561_bac/Ni-Hgenase"/>
</dbReference>
<evidence type="ECO:0000256" key="12">
    <source>
        <dbReference type="ARBA" id="ARBA00037975"/>
    </source>
</evidence>
<evidence type="ECO:0000256" key="10">
    <source>
        <dbReference type="ARBA" id="ARBA00023004"/>
    </source>
</evidence>
<evidence type="ECO:0000256" key="7">
    <source>
        <dbReference type="ARBA" id="ARBA00022723"/>
    </source>
</evidence>
<dbReference type="RefSeq" id="WP_003448641.1">
    <property type="nucleotide sequence ID" value="NZ_AJMR01000032.1"/>
</dbReference>
<dbReference type="InterPro" id="IPR016174">
    <property type="entry name" value="Di-haem_cyt_TM"/>
</dbReference>
<keyword evidence="5" id="KW-0349">Heme</keyword>
<dbReference type="GO" id="GO:0046872">
    <property type="term" value="F:metal ion binding"/>
    <property type="evidence" value="ECO:0007669"/>
    <property type="project" value="UniProtKB-KW"/>
</dbReference>
<dbReference type="Proteomes" id="UP000218554">
    <property type="component" value="Chromosome"/>
</dbReference>
<dbReference type="InterPro" id="IPR052168">
    <property type="entry name" value="Cytochrome_b561_oxidase"/>
</dbReference>
<comment type="cofactor">
    <cofactor evidence="1">
        <name>heme b</name>
        <dbReference type="ChEBI" id="CHEBI:60344"/>
    </cofactor>
</comment>
<accession>A0AAD1C017</accession>
<evidence type="ECO:0000256" key="9">
    <source>
        <dbReference type="ARBA" id="ARBA00022989"/>
    </source>
</evidence>
<dbReference type="SUPFAM" id="SSF81342">
    <property type="entry name" value="Transmembrane di-heme cytochromes"/>
    <property type="match status" value="1"/>
</dbReference>
<dbReference type="GO" id="GO:0022904">
    <property type="term" value="P:respiratory electron transport chain"/>
    <property type="evidence" value="ECO:0007669"/>
    <property type="project" value="InterPro"/>
</dbReference>
<evidence type="ECO:0000259" key="14">
    <source>
        <dbReference type="Pfam" id="PF01292"/>
    </source>
</evidence>
<evidence type="ECO:0000256" key="1">
    <source>
        <dbReference type="ARBA" id="ARBA00001970"/>
    </source>
</evidence>
<keyword evidence="6 13" id="KW-0812">Transmembrane</keyword>
<name>A0AAD1C017_METFU</name>
<reference evidence="16" key="1">
    <citation type="submission" date="2015-05" db="EMBL/GenBank/DDBJ databases">
        <title>Draft genome sequencing of a biphenyl-degrading bacterium, Pseudomonas balearica KF707 (=NBRC110670).</title>
        <authorList>
            <person name="Kimura N."/>
            <person name="Hirose J."/>
            <person name="Watanabe T."/>
            <person name="Suenaga H."/>
            <person name="Fujihara H."/>
            <person name="Noguchi M."/>
            <person name="Hashimoto M."/>
            <person name="Shimodaira J."/>
            <person name="Tsuchikane K."/>
            <person name="Hosoyama A."/>
            <person name="Yamazoe A."/>
            <person name="Fujita N."/>
            <person name="Furukawa K."/>
        </authorList>
    </citation>
    <scope>NUCLEOTIDE SEQUENCE [LARGE SCALE GENOMIC DNA]</scope>
    <source>
        <strain evidence="16">DSM 10086 / NBRC 110670 / KF707</strain>
    </source>
</reference>
<gene>
    <name evidence="15" type="ORF">KF707C_26090</name>
</gene>
<keyword evidence="10" id="KW-0408">Iron</keyword>
<evidence type="ECO:0000256" key="5">
    <source>
        <dbReference type="ARBA" id="ARBA00022617"/>
    </source>
</evidence>
<dbReference type="EMBL" id="AP014862">
    <property type="protein sequence ID" value="BAU74297.1"/>
    <property type="molecule type" value="Genomic_DNA"/>
</dbReference>
<evidence type="ECO:0000313" key="16">
    <source>
        <dbReference type="Proteomes" id="UP000218554"/>
    </source>
</evidence>
<keyword evidence="7" id="KW-0479">Metal-binding</keyword>
<protein>
    <submittedName>
        <fullName evidence="15">Cytochrome B561</fullName>
    </submittedName>
</protein>
<comment type="subcellular location">
    <subcellularLocation>
        <location evidence="2">Cell membrane</location>
        <topology evidence="2">Multi-pass membrane protein</topology>
    </subcellularLocation>
</comment>
<reference evidence="15 16" key="2">
    <citation type="journal article" date="2017" name="Int. J. Syst. Evol. Microbiol.">
        <title>Pseudomonas furukawaii sp. nov., a polychlorinated biphenyl-degrading bacterium isolated from biphenyl-contaminated soil in Japan.</title>
        <authorList>
            <person name="Kimura N."/>
            <person name="Watanabe T."/>
            <person name="Suenaga H."/>
            <person name="Fujihara H."/>
            <person name="Futagami T."/>
            <person name="Goto M."/>
            <person name="Hanada S."/>
            <person name="Hirose J."/>
        </authorList>
    </citation>
    <scope>NUCLEOTIDE SEQUENCE [LARGE SCALE GENOMIC DNA]</scope>
    <source>
        <strain evidence="16">DSM 10086 / NBRC 110670 / KF707</strain>
    </source>
</reference>
<sequence length="186" mass="19932">MSKATHFSPLLRAIHWLMAAGLLAMLFIGVSMVTDLSPRHSVLVALHKPLGLILLALAVLRLIVRLARPVPALPASMPRWQRRLAGLSHLLLYGLMIALPLVGWAMQSAAGNPVVLNGSLVMPPIAPRDADLHGWLRLAHTVLAYLLFAGILAHLAAALHHALILRDGVLSSMTTGRGIRPAPDGQ</sequence>
<evidence type="ECO:0000256" key="2">
    <source>
        <dbReference type="ARBA" id="ARBA00004651"/>
    </source>
</evidence>
<dbReference type="GO" id="GO:0005886">
    <property type="term" value="C:plasma membrane"/>
    <property type="evidence" value="ECO:0007669"/>
    <property type="project" value="UniProtKB-SubCell"/>
</dbReference>